<keyword evidence="2" id="KW-1185">Reference proteome</keyword>
<organism evidence="1 2">
    <name type="scientific">Gymnopilus junonius</name>
    <name type="common">Spectacular rustgill mushroom</name>
    <name type="synonym">Gymnopilus spectabilis subsp. junonius</name>
    <dbReference type="NCBI Taxonomy" id="109634"/>
    <lineage>
        <taxon>Eukaryota</taxon>
        <taxon>Fungi</taxon>
        <taxon>Dikarya</taxon>
        <taxon>Basidiomycota</taxon>
        <taxon>Agaricomycotina</taxon>
        <taxon>Agaricomycetes</taxon>
        <taxon>Agaricomycetidae</taxon>
        <taxon>Agaricales</taxon>
        <taxon>Agaricineae</taxon>
        <taxon>Hymenogastraceae</taxon>
        <taxon>Gymnopilus</taxon>
    </lineage>
</organism>
<reference evidence="1" key="1">
    <citation type="submission" date="2020-11" db="EMBL/GenBank/DDBJ databases">
        <authorList>
            <consortium name="DOE Joint Genome Institute"/>
            <person name="Ahrendt S."/>
            <person name="Riley R."/>
            <person name="Andreopoulos W."/>
            <person name="LaButti K."/>
            <person name="Pangilinan J."/>
            <person name="Ruiz-duenas F.J."/>
            <person name="Barrasa J.M."/>
            <person name="Sanchez-Garcia M."/>
            <person name="Camarero S."/>
            <person name="Miyauchi S."/>
            <person name="Serrano A."/>
            <person name="Linde D."/>
            <person name="Babiker R."/>
            <person name="Drula E."/>
            <person name="Ayuso-Fernandez I."/>
            <person name="Pacheco R."/>
            <person name="Padilla G."/>
            <person name="Ferreira P."/>
            <person name="Barriuso J."/>
            <person name="Kellner H."/>
            <person name="Castanera R."/>
            <person name="Alfaro M."/>
            <person name="Ramirez L."/>
            <person name="Pisabarro A.G."/>
            <person name="Kuo A."/>
            <person name="Tritt A."/>
            <person name="Lipzen A."/>
            <person name="He G."/>
            <person name="Yan M."/>
            <person name="Ng V."/>
            <person name="Cullen D."/>
            <person name="Martin F."/>
            <person name="Rosso M.-N."/>
            <person name="Henrissat B."/>
            <person name="Hibbett D."/>
            <person name="Martinez A.T."/>
            <person name="Grigoriev I.V."/>
        </authorList>
    </citation>
    <scope>NUCLEOTIDE SEQUENCE</scope>
    <source>
        <strain evidence="1">AH 44721</strain>
    </source>
</reference>
<evidence type="ECO:0000313" key="1">
    <source>
        <dbReference type="EMBL" id="KAF8887625.1"/>
    </source>
</evidence>
<dbReference type="Proteomes" id="UP000724874">
    <property type="component" value="Unassembled WGS sequence"/>
</dbReference>
<evidence type="ECO:0000313" key="2">
    <source>
        <dbReference type="Proteomes" id="UP000724874"/>
    </source>
</evidence>
<sequence length="194" mass="21076">MADPTSISFSPVSKVLPSYRCLLIFGVGNGDRISGFSNLIRSFQSRSLSPLGSRSGALGSCLISPPRARQLCLWGLTLCYISSPDPSASGLSSSAFPPQRMRGAHSATTMLQVTRGGTYVYLHPHLHPRQNYTKNDTQPFTSTKLTTFAADVLYHCLPSIAALAPEQFKPPSVTYTHSPISSCSRSSYLHQPWP</sequence>
<gene>
    <name evidence="1" type="ORF">CPB84DRAFT_1491448</name>
</gene>
<dbReference type="AlphaFoldDB" id="A0A9P5NIP1"/>
<accession>A0A9P5NIP1</accession>
<protein>
    <submittedName>
        <fullName evidence="1">Uncharacterized protein</fullName>
    </submittedName>
</protein>
<dbReference type="EMBL" id="JADNYJ010000089">
    <property type="protein sequence ID" value="KAF8887625.1"/>
    <property type="molecule type" value="Genomic_DNA"/>
</dbReference>
<proteinExistence type="predicted"/>
<comment type="caution">
    <text evidence="1">The sequence shown here is derived from an EMBL/GenBank/DDBJ whole genome shotgun (WGS) entry which is preliminary data.</text>
</comment>
<name>A0A9P5NIP1_GYMJU</name>